<evidence type="ECO:0000256" key="1">
    <source>
        <dbReference type="ARBA" id="ARBA00005964"/>
    </source>
</evidence>
<feature type="region of interest" description="Disordered" evidence="5">
    <location>
        <begin position="147"/>
        <end position="167"/>
    </location>
</feature>
<dbReference type="SUPFAM" id="SSF53474">
    <property type="entry name" value="alpha/beta-Hydrolases"/>
    <property type="match status" value="1"/>
</dbReference>
<reference evidence="7" key="2">
    <citation type="journal article" date="2023" name="BMC Genomics">
        <title>Pest status, molecular evolution, and epigenetic factors derived from the genome assembly of Frankliniella fusca, a thysanopteran phytovirus vector.</title>
        <authorList>
            <person name="Catto M.A."/>
            <person name="Labadie P.E."/>
            <person name="Jacobson A.L."/>
            <person name="Kennedy G.G."/>
            <person name="Srinivasan R."/>
            <person name="Hunt B.G."/>
        </authorList>
    </citation>
    <scope>NUCLEOTIDE SEQUENCE</scope>
    <source>
        <strain evidence="7">PL_HMW_Pooled</strain>
    </source>
</reference>
<dbReference type="Pfam" id="PF00135">
    <property type="entry name" value="COesterase"/>
    <property type="match status" value="1"/>
</dbReference>
<dbReference type="Proteomes" id="UP001219518">
    <property type="component" value="Unassembled WGS sequence"/>
</dbReference>
<evidence type="ECO:0000256" key="4">
    <source>
        <dbReference type="ARBA" id="ARBA00023180"/>
    </source>
</evidence>
<feature type="domain" description="Carboxylesterase type B" evidence="6">
    <location>
        <begin position="187"/>
        <end position="739"/>
    </location>
</feature>
<protein>
    <submittedName>
        <fullName evidence="7">Pyrethroid hydrolase Ces2e</fullName>
    </submittedName>
</protein>
<organism evidence="7 8">
    <name type="scientific">Frankliniella fusca</name>
    <dbReference type="NCBI Taxonomy" id="407009"/>
    <lineage>
        <taxon>Eukaryota</taxon>
        <taxon>Metazoa</taxon>
        <taxon>Ecdysozoa</taxon>
        <taxon>Arthropoda</taxon>
        <taxon>Hexapoda</taxon>
        <taxon>Insecta</taxon>
        <taxon>Pterygota</taxon>
        <taxon>Neoptera</taxon>
        <taxon>Paraneoptera</taxon>
        <taxon>Thysanoptera</taxon>
        <taxon>Terebrantia</taxon>
        <taxon>Thripoidea</taxon>
        <taxon>Thripidae</taxon>
        <taxon>Frankliniella</taxon>
    </lineage>
</organism>
<dbReference type="InterPro" id="IPR019826">
    <property type="entry name" value="Carboxylesterase_B_AS"/>
</dbReference>
<feature type="compositionally biased region" description="Pro residues" evidence="5">
    <location>
        <begin position="149"/>
        <end position="158"/>
    </location>
</feature>
<keyword evidence="8" id="KW-1185">Reference proteome</keyword>
<dbReference type="EMBL" id="JAHWGI010001158">
    <property type="protein sequence ID" value="KAK3923920.1"/>
    <property type="molecule type" value="Genomic_DNA"/>
</dbReference>
<dbReference type="GO" id="GO:0052689">
    <property type="term" value="F:carboxylic ester hydrolase activity"/>
    <property type="evidence" value="ECO:0007669"/>
    <property type="project" value="UniProtKB-KW"/>
</dbReference>
<gene>
    <name evidence="7" type="ORF">KUF71_012158</name>
</gene>
<feature type="compositionally biased region" description="Basic and acidic residues" evidence="5">
    <location>
        <begin position="22"/>
        <end position="38"/>
    </location>
</feature>
<name>A0AAE1HM70_9NEOP</name>
<comment type="caution">
    <text evidence="7">The sequence shown here is derived from an EMBL/GenBank/DDBJ whole genome shotgun (WGS) entry which is preliminary data.</text>
</comment>
<evidence type="ECO:0000313" key="7">
    <source>
        <dbReference type="EMBL" id="KAK3923920.1"/>
    </source>
</evidence>
<dbReference type="InterPro" id="IPR019819">
    <property type="entry name" value="Carboxylesterase_B_CS"/>
</dbReference>
<dbReference type="Gene3D" id="3.40.50.1820">
    <property type="entry name" value="alpha/beta hydrolase"/>
    <property type="match status" value="1"/>
</dbReference>
<sequence>MSPEPPTHPTDSDPSPTGMDTEPTHGGDPRNADADARGNAETAASSESKSTGDDRVQETPTASTSSLWSCLGSEVPAGLGTRMLWVTLVLAAALFFGASQTQDGEWTRVAEDGLPAVLAQPAQPRRGPRPRRRRSPLLTVRQLLQGLLPPAPAPPAPPARARSAAASSVRRGSRADCRLCVAECTGPVVATRQGQLCGRLATTATGVTYHSFQGIPFAKPPVGELRFQDPQPAEPWTGVRRALQPGAMCLQSGQGAVLETLSPTLKQAMILFRALPGFVSAAVRQQSEDCLFLNVYSRALEPGPGLGPGGSFPLPVLVWLHGGGFHMGSGGPDLYGPEYLMEASNAVVLVTLNYRLGPLGFLSVPDGGVPGNAGLKDQAAALRWVRDNIKAFGGDPHRVTIFGESAGGTSVQMHMVSPMSRGLFHAAISQSGSALNPRSSTTDGPDRARRLARMLGVQGGDDADLVRGLRQLPASVINARSESVLTDAERARGLAVHPFVPSAEPDQPGAFLPATPQELVYRGRAAPVPYITGVNSLEAGFMLNRQRDLSGADLHREMENLVPSDLGLQPGSPANAELARAMKRAYFGDSDRPTQMQMAEFYSDMFVNWVAQRTVNLYSRQGRPELYVYRFTHDGGLTFSQRLFDKRLPGVFHGDEMAYLFTQTAVPAARESPEDELVRKRMVELWTNFAASGNPNGDGDSPLLTTKWLPANNQSQAYLEIGADLVMKRGYLSPHVGFWDSVYPVREGGTRA</sequence>
<evidence type="ECO:0000313" key="8">
    <source>
        <dbReference type="Proteomes" id="UP001219518"/>
    </source>
</evidence>
<evidence type="ECO:0000259" key="6">
    <source>
        <dbReference type="Pfam" id="PF00135"/>
    </source>
</evidence>
<dbReference type="PROSITE" id="PS00122">
    <property type="entry name" value="CARBOXYLESTERASE_B_1"/>
    <property type="match status" value="1"/>
</dbReference>
<accession>A0AAE1HM70</accession>
<dbReference type="AlphaFoldDB" id="A0AAE1HM70"/>
<feature type="compositionally biased region" description="Polar residues" evidence="5">
    <location>
        <begin position="58"/>
        <end position="68"/>
    </location>
</feature>
<keyword evidence="3 7" id="KW-0378">Hydrolase</keyword>
<dbReference type="PANTHER" id="PTHR11559">
    <property type="entry name" value="CARBOXYLESTERASE"/>
    <property type="match status" value="1"/>
</dbReference>
<proteinExistence type="inferred from homology"/>
<reference evidence="7" key="1">
    <citation type="submission" date="2021-07" db="EMBL/GenBank/DDBJ databases">
        <authorList>
            <person name="Catto M.A."/>
            <person name="Jacobson A."/>
            <person name="Kennedy G."/>
            <person name="Labadie P."/>
            <person name="Hunt B.G."/>
            <person name="Srinivasan R."/>
        </authorList>
    </citation>
    <scope>NUCLEOTIDE SEQUENCE</scope>
    <source>
        <strain evidence="7">PL_HMW_Pooled</strain>
        <tissue evidence="7">Head</tissue>
    </source>
</reference>
<keyword evidence="4" id="KW-0325">Glycoprotein</keyword>
<dbReference type="PROSITE" id="PS00941">
    <property type="entry name" value="CARBOXYLESTERASE_B_2"/>
    <property type="match status" value="1"/>
</dbReference>
<evidence type="ECO:0000256" key="2">
    <source>
        <dbReference type="ARBA" id="ARBA00022487"/>
    </source>
</evidence>
<dbReference type="InterPro" id="IPR050309">
    <property type="entry name" value="Type-B_Carboxylest/Lipase"/>
</dbReference>
<feature type="compositionally biased region" description="Low complexity" evidence="5">
    <location>
        <begin position="40"/>
        <end position="49"/>
    </location>
</feature>
<evidence type="ECO:0000256" key="3">
    <source>
        <dbReference type="ARBA" id="ARBA00022801"/>
    </source>
</evidence>
<evidence type="ECO:0000256" key="5">
    <source>
        <dbReference type="SAM" id="MobiDB-lite"/>
    </source>
</evidence>
<dbReference type="InterPro" id="IPR002018">
    <property type="entry name" value="CarbesteraseB"/>
</dbReference>
<keyword evidence="2" id="KW-0719">Serine esterase</keyword>
<feature type="region of interest" description="Disordered" evidence="5">
    <location>
        <begin position="1"/>
        <end position="68"/>
    </location>
</feature>
<dbReference type="InterPro" id="IPR029058">
    <property type="entry name" value="AB_hydrolase_fold"/>
</dbReference>
<comment type="similarity">
    <text evidence="1">Belongs to the type-B carboxylesterase/lipase family.</text>
</comment>